<evidence type="ECO:0000313" key="1">
    <source>
        <dbReference type="EMBL" id="AQG82121.1"/>
    </source>
</evidence>
<accession>A0A1P9X3D4</accession>
<name>A0A1P9X3D4_9BACT</name>
<protein>
    <submittedName>
        <fullName evidence="1">Uncharacterized protein</fullName>
    </submittedName>
</protein>
<reference evidence="1 2" key="1">
    <citation type="submission" date="2016-01" db="EMBL/GenBank/DDBJ databases">
        <authorList>
            <person name="Oliw E.H."/>
        </authorList>
    </citation>
    <scope>NUCLEOTIDE SEQUENCE [LARGE SCALE GENOMIC DNA]</scope>
    <source>
        <strain evidence="1 2">DY10</strain>
    </source>
</reference>
<dbReference type="AlphaFoldDB" id="A0A1P9X3D4"/>
<proteinExistence type="predicted"/>
<dbReference type="STRING" id="1178516.AWR27_24185"/>
<evidence type="ECO:0000313" key="2">
    <source>
        <dbReference type="Proteomes" id="UP000187941"/>
    </source>
</evidence>
<dbReference type="EMBL" id="CP014263">
    <property type="protein sequence ID" value="AQG82121.1"/>
    <property type="molecule type" value="Genomic_DNA"/>
</dbReference>
<dbReference type="KEGG" id="smon:AWR27_24185"/>
<dbReference type="Proteomes" id="UP000187941">
    <property type="component" value="Chromosome"/>
</dbReference>
<gene>
    <name evidence="1" type="ORF">AWR27_24185</name>
</gene>
<organism evidence="1 2">
    <name type="scientific">Spirosoma montaniterrae</name>
    <dbReference type="NCBI Taxonomy" id="1178516"/>
    <lineage>
        <taxon>Bacteria</taxon>
        <taxon>Pseudomonadati</taxon>
        <taxon>Bacteroidota</taxon>
        <taxon>Cytophagia</taxon>
        <taxon>Cytophagales</taxon>
        <taxon>Cytophagaceae</taxon>
        <taxon>Spirosoma</taxon>
    </lineage>
</organism>
<keyword evidence="2" id="KW-1185">Reference proteome</keyword>
<sequence length="216" mass="25631">MDKRLREEYTRLTKKEFDVKFLFIEFQDDLSYDIVSNKAWLKASPRYENNYAGECIISWNSVHNNELIMPDRILQKEDIVFKWAHLIRPILPSVGDFLLHSAAQRYGLTLNYTLVEEVDQATTDLELYVKLDDASVIESLTNQLYAFRERWNNEAEQDSIRRRGYIHWLSFERIEQEEYVFRVDIGSSGNEGFIAILDEFDNPTWQVKHIIIRGIQ</sequence>